<gene>
    <name evidence="7" type="ordered locus">Sde_1730</name>
</gene>
<dbReference type="Gene3D" id="3.40.50.1100">
    <property type="match status" value="2"/>
</dbReference>
<protein>
    <submittedName>
        <fullName evidence="7">1-aminocyclopropane-1-carboxylate deaminase</fullName>
    </submittedName>
</protein>
<dbReference type="HOGENOM" id="CLU_048897_0_0_6"/>
<comment type="similarity">
    <text evidence="2">Belongs to the ACC deaminase/D-cysteine desulfhydrase family.</text>
</comment>
<evidence type="ECO:0000256" key="2">
    <source>
        <dbReference type="ARBA" id="ARBA00008639"/>
    </source>
</evidence>
<evidence type="ECO:0000259" key="6">
    <source>
        <dbReference type="Pfam" id="PF00291"/>
    </source>
</evidence>
<evidence type="ECO:0000313" key="8">
    <source>
        <dbReference type="Proteomes" id="UP000001947"/>
    </source>
</evidence>
<dbReference type="PANTHER" id="PTHR43780:SF2">
    <property type="entry name" value="1-AMINOCYCLOPROPANE-1-CARBOXYLATE DEAMINASE-RELATED"/>
    <property type="match status" value="1"/>
</dbReference>
<dbReference type="Pfam" id="PF00291">
    <property type="entry name" value="PALP"/>
    <property type="match status" value="1"/>
</dbReference>
<evidence type="ECO:0000256" key="5">
    <source>
        <dbReference type="PIRSR" id="PIRSR006278-2"/>
    </source>
</evidence>
<dbReference type="InterPro" id="IPR036052">
    <property type="entry name" value="TrpB-like_PALP_sf"/>
</dbReference>
<dbReference type="PIRSF" id="PIRSF006278">
    <property type="entry name" value="ACCD_DCysDesulf"/>
    <property type="match status" value="1"/>
</dbReference>
<dbReference type="PANTHER" id="PTHR43780">
    <property type="entry name" value="1-AMINOCYCLOPROPANE-1-CARBOXYLATE DEAMINASE-RELATED"/>
    <property type="match status" value="1"/>
</dbReference>
<proteinExistence type="inferred from homology"/>
<dbReference type="KEGG" id="sde:Sde_1730"/>
<evidence type="ECO:0000256" key="4">
    <source>
        <dbReference type="PIRSR" id="PIRSR006278-1"/>
    </source>
</evidence>
<dbReference type="InterPro" id="IPR001926">
    <property type="entry name" value="TrpB-like_PALP"/>
</dbReference>
<dbReference type="GO" id="GO:0019148">
    <property type="term" value="F:D-cysteine desulfhydrase activity"/>
    <property type="evidence" value="ECO:0007669"/>
    <property type="project" value="TreeGrafter"/>
</dbReference>
<organism evidence="7 8">
    <name type="scientific">Saccharophagus degradans (strain 2-40 / ATCC 43961 / DSM 17024)</name>
    <dbReference type="NCBI Taxonomy" id="203122"/>
    <lineage>
        <taxon>Bacteria</taxon>
        <taxon>Pseudomonadati</taxon>
        <taxon>Pseudomonadota</taxon>
        <taxon>Gammaproteobacteria</taxon>
        <taxon>Cellvibrionales</taxon>
        <taxon>Cellvibrionaceae</taxon>
        <taxon>Saccharophagus</taxon>
    </lineage>
</organism>
<feature type="modified residue" description="N6-(pyridoxal phosphate)lysine" evidence="5">
    <location>
        <position position="54"/>
    </location>
</feature>
<dbReference type="Proteomes" id="UP000001947">
    <property type="component" value="Chromosome"/>
</dbReference>
<evidence type="ECO:0000256" key="3">
    <source>
        <dbReference type="ARBA" id="ARBA00022898"/>
    </source>
</evidence>
<dbReference type="SUPFAM" id="SSF53686">
    <property type="entry name" value="Tryptophan synthase beta subunit-like PLP-dependent enzymes"/>
    <property type="match status" value="1"/>
</dbReference>
<comment type="cofactor">
    <cofactor evidence="1">
        <name>pyridoxal 5'-phosphate</name>
        <dbReference type="ChEBI" id="CHEBI:597326"/>
    </cofactor>
</comment>
<reference evidence="7 8" key="1">
    <citation type="journal article" date="2008" name="PLoS Genet.">
        <title>Complete genome sequence of the complex carbohydrate-degrading marine bacterium, Saccharophagus degradans strain 2-40 T.</title>
        <authorList>
            <person name="Weiner R.M."/>
            <person name="Taylor L.E.II."/>
            <person name="Henrissat B."/>
            <person name="Hauser L."/>
            <person name="Land M."/>
            <person name="Coutinho P.M."/>
            <person name="Rancurel C."/>
            <person name="Saunders E.H."/>
            <person name="Longmire A.G."/>
            <person name="Zhang H."/>
            <person name="Bayer E.A."/>
            <person name="Gilbert H.J."/>
            <person name="Larimer F."/>
            <person name="Zhulin I.B."/>
            <person name="Ekborg N.A."/>
            <person name="Lamed R."/>
            <person name="Richardson P.M."/>
            <person name="Borovok I."/>
            <person name="Hutcheson S."/>
        </authorList>
    </citation>
    <scope>NUCLEOTIDE SEQUENCE [LARGE SCALE GENOMIC DNA]</scope>
    <source>
        <strain evidence="8">2-40 / ATCC 43961 / DSM 17024</strain>
    </source>
</reference>
<feature type="active site" description="Nucleophile" evidence="4">
    <location>
        <position position="83"/>
    </location>
</feature>
<dbReference type="EMBL" id="CP000282">
    <property type="protein sequence ID" value="ABD80990.1"/>
    <property type="molecule type" value="Genomic_DNA"/>
</dbReference>
<dbReference type="eggNOG" id="COG2515">
    <property type="taxonomic scope" value="Bacteria"/>
</dbReference>
<evidence type="ECO:0000313" key="7">
    <source>
        <dbReference type="EMBL" id="ABD80990.1"/>
    </source>
</evidence>
<keyword evidence="3 5" id="KW-0663">Pyridoxal phosphate</keyword>
<sequence length="325" mass="35033">MPNPSLLNLLTGDLPQLAATVQHQRLNWRVADEAGVAVYLRRDDAIHAKLSGNKLYKLHGHLQAYFESAHSKQPIASFGGAYSNHLYALAAAGQILGIPTIAVIRGERPKGAAPTLDDLEAMGMRLHFISRERYKLRNDQALLMALNLELGEPCFWVPEGGAGLLGNTGCQVLGASCSEFLQRVTPNESDAYVVMACGTGTTFSGVVNGVGPSVQVLGVPVLKVGGEYKAEIAAAIGANTRWKLLEDGHCGGYAKFPEYLLKFMVETELEVGVQLDPVYTAKMLYSLATAIKQGKFARGSHIVAIHSGGLQGRRSVEKQLMELYV</sequence>
<dbReference type="AlphaFoldDB" id="Q21JY9"/>
<name>Q21JY9_SACD2</name>
<feature type="domain" description="Tryptophan synthase beta chain-like PALP" evidence="6">
    <location>
        <begin position="29"/>
        <end position="308"/>
    </location>
</feature>
<evidence type="ECO:0000256" key="1">
    <source>
        <dbReference type="ARBA" id="ARBA00001933"/>
    </source>
</evidence>
<keyword evidence="8" id="KW-1185">Reference proteome</keyword>
<accession>Q21JY9</accession>
<dbReference type="STRING" id="203122.Sde_1730"/>
<dbReference type="InterPro" id="IPR027278">
    <property type="entry name" value="ACCD_DCysDesulf"/>
</dbReference>